<gene>
    <name evidence="1" type="ORF">AsFPU1_1662</name>
</gene>
<proteinExistence type="predicted"/>
<dbReference type="Proteomes" id="UP000287247">
    <property type="component" value="Unassembled WGS sequence"/>
</dbReference>
<organism evidence="1 2">
    <name type="scientific">Aphanothece sacrum FPU1</name>
    <dbReference type="NCBI Taxonomy" id="1920663"/>
    <lineage>
        <taxon>Bacteria</taxon>
        <taxon>Bacillati</taxon>
        <taxon>Cyanobacteriota</taxon>
        <taxon>Cyanophyceae</taxon>
        <taxon>Oscillatoriophycideae</taxon>
        <taxon>Chroococcales</taxon>
        <taxon>Aphanothecaceae</taxon>
        <taxon>Aphanothece</taxon>
    </lineage>
</organism>
<dbReference type="RefSeq" id="WP_305765114.1">
    <property type="nucleotide sequence ID" value="NZ_BDQK01000006.1"/>
</dbReference>
<accession>A0A401IGC0</accession>
<keyword evidence="2" id="KW-1185">Reference proteome</keyword>
<dbReference type="SUPFAM" id="SSF56801">
    <property type="entry name" value="Acetyl-CoA synthetase-like"/>
    <property type="match status" value="1"/>
</dbReference>
<protein>
    <submittedName>
        <fullName evidence="1">Peptide synthetase</fullName>
    </submittedName>
</protein>
<dbReference type="InterPro" id="IPR045851">
    <property type="entry name" value="AMP-bd_C_sf"/>
</dbReference>
<dbReference type="AlphaFoldDB" id="A0A401IGC0"/>
<dbReference type="EMBL" id="BDQK01000006">
    <property type="protein sequence ID" value="GBF80261.1"/>
    <property type="molecule type" value="Genomic_DNA"/>
</dbReference>
<evidence type="ECO:0000313" key="1">
    <source>
        <dbReference type="EMBL" id="GBF80261.1"/>
    </source>
</evidence>
<evidence type="ECO:0000313" key="2">
    <source>
        <dbReference type="Proteomes" id="UP000287247"/>
    </source>
</evidence>
<name>A0A401IGC0_APHSA</name>
<comment type="caution">
    <text evidence="1">The sequence shown here is derived from an EMBL/GenBank/DDBJ whole genome shotgun (WGS) entry which is preliminary data.</text>
</comment>
<dbReference type="Gene3D" id="3.30.300.30">
    <property type="match status" value="1"/>
</dbReference>
<reference evidence="2" key="1">
    <citation type="submission" date="2017-05" db="EMBL/GenBank/DDBJ databases">
        <title>Physiological properties and genetic analysis related to exopolysaccharide production of fresh-water unicellular cyanobacterium Aphanothece sacrum, Suizenji Nori, that has been cultured as a food source in Japan.</title>
        <authorList>
            <person name="Kanesaki Y."/>
            <person name="Yoshikawa S."/>
            <person name="Ohki K."/>
        </authorList>
    </citation>
    <scope>NUCLEOTIDE SEQUENCE [LARGE SCALE GENOMIC DNA]</scope>
    <source>
        <strain evidence="2">FPU1</strain>
    </source>
</reference>
<sequence>MLIQPKKPQLDHQAIVKILLSNPLVEDCYLLMCDDELIAYIVYAGIWNSEQLSTDLQAKLPNYLLPNHYVPVSCIPLTEIGQVDEIALKSIEIIDNYLIEYTEKELKCLPEIDQAAVLITPQTNNILPLHLSDILPQKETKEINEKTKIVENKSNQQDNFYPSKLAISHGKSLLKSVSNPKILGEVLQKQARENQQKGIIYIKSNGQEIFQSYQQLWDEAQRIHTGLKK</sequence>